<keyword evidence="7" id="KW-1185">Reference proteome</keyword>
<evidence type="ECO:0000256" key="1">
    <source>
        <dbReference type="ARBA" id="ARBA00004418"/>
    </source>
</evidence>
<keyword evidence="3 4" id="KW-0732">Signal</keyword>
<accession>A0A1V4IJJ2</accession>
<proteinExistence type="predicted"/>
<dbReference type="OrthoDB" id="286202at2"/>
<feature type="chain" id="PRO_5038697773" evidence="4">
    <location>
        <begin position="20"/>
        <end position="336"/>
    </location>
</feature>
<dbReference type="Pfam" id="PF09084">
    <property type="entry name" value="NMT1"/>
    <property type="match status" value="1"/>
</dbReference>
<dbReference type="GO" id="GO:0042597">
    <property type="term" value="C:periplasmic space"/>
    <property type="evidence" value="ECO:0007669"/>
    <property type="project" value="UniProtKB-SubCell"/>
</dbReference>
<dbReference type="RefSeq" id="WP_079440946.1">
    <property type="nucleotide sequence ID" value="NZ_MZGT01000048.1"/>
</dbReference>
<comment type="subcellular location">
    <subcellularLocation>
        <location evidence="1">Periplasm</location>
    </subcellularLocation>
</comment>
<dbReference type="AlphaFoldDB" id="A0A1V4IJJ2"/>
<dbReference type="PANTHER" id="PTHR30024:SF42">
    <property type="entry name" value="ALIPHATIC SULFONATES-BINDING PROTEIN-RELATED"/>
    <property type="match status" value="1"/>
</dbReference>
<keyword evidence="2" id="KW-0813">Transport</keyword>
<evidence type="ECO:0000259" key="5">
    <source>
        <dbReference type="Pfam" id="PF09084"/>
    </source>
</evidence>
<gene>
    <name evidence="6" type="primary">ssuA_6</name>
    <name evidence="6" type="ORF">CLCHR_33550</name>
</gene>
<dbReference type="PROSITE" id="PS51257">
    <property type="entry name" value="PROKAR_LIPOPROTEIN"/>
    <property type="match status" value="1"/>
</dbReference>
<sequence>MKKSIKNIMALGLSTLIFAGLFAGCQNSDTKKTTDAEKSNVVLRIGAQPYPLYSSIYVAKKLGYLDEELKKVGATYEWTDFKSGPLVNEAVAAGSEDIGFMADMPAILAKSSGQDIEIIGNVAYGEKALAVLVGADSNITNPSQLRGKKVAYVKGSYAQHLLALVLKNAGLTFDDIESVNLAAGDMPAALEGKQIDAAVLWEQFVSKLTTEGRAKVIVDGTGIKKGNMVTYSTKEFAEKNPQVIEAYIKAGQRASEYIKTNPKEAAEAIAGDFGVTPELMVKIFNNLTFTQALTKDDIQEIKTVEKYILDQKIISNEVNVDEFINTKFLEEASITK</sequence>
<dbReference type="GO" id="GO:0016020">
    <property type="term" value="C:membrane"/>
    <property type="evidence" value="ECO:0007669"/>
    <property type="project" value="InterPro"/>
</dbReference>
<dbReference type="STRING" id="225345.CLCHR_33550"/>
<evidence type="ECO:0000256" key="2">
    <source>
        <dbReference type="ARBA" id="ARBA00022448"/>
    </source>
</evidence>
<dbReference type="Gene3D" id="3.40.190.10">
    <property type="entry name" value="Periplasmic binding protein-like II"/>
    <property type="match status" value="2"/>
</dbReference>
<protein>
    <submittedName>
        <fullName evidence="6">Putative aliphatic sulfonates-binding protein</fullName>
    </submittedName>
</protein>
<dbReference type="EMBL" id="MZGT01000048">
    <property type="protein sequence ID" value="OPJ59677.1"/>
    <property type="molecule type" value="Genomic_DNA"/>
</dbReference>
<reference evidence="6 7" key="1">
    <citation type="submission" date="2017-03" db="EMBL/GenBank/DDBJ databases">
        <title>Genome sequence of Clostridium chromiireducens DSM 23318.</title>
        <authorList>
            <person name="Poehlein A."/>
            <person name="Daniel R."/>
        </authorList>
    </citation>
    <scope>NUCLEOTIDE SEQUENCE [LARGE SCALE GENOMIC DNA]</scope>
    <source>
        <strain evidence="6 7">DSM 23318</strain>
    </source>
</reference>
<dbReference type="PANTHER" id="PTHR30024">
    <property type="entry name" value="ALIPHATIC SULFONATES-BINDING PROTEIN-RELATED"/>
    <property type="match status" value="1"/>
</dbReference>
<comment type="caution">
    <text evidence="6">The sequence shown here is derived from an EMBL/GenBank/DDBJ whole genome shotgun (WGS) entry which is preliminary data.</text>
</comment>
<dbReference type="NCBIfam" id="TIGR01728">
    <property type="entry name" value="SsuA_fam"/>
    <property type="match status" value="1"/>
</dbReference>
<dbReference type="GO" id="GO:0042626">
    <property type="term" value="F:ATPase-coupled transmembrane transporter activity"/>
    <property type="evidence" value="ECO:0007669"/>
    <property type="project" value="InterPro"/>
</dbReference>
<evidence type="ECO:0000313" key="6">
    <source>
        <dbReference type="EMBL" id="OPJ59677.1"/>
    </source>
</evidence>
<dbReference type="Proteomes" id="UP000191056">
    <property type="component" value="Unassembled WGS sequence"/>
</dbReference>
<organism evidence="6 7">
    <name type="scientific">Clostridium chromiireducens</name>
    <dbReference type="NCBI Taxonomy" id="225345"/>
    <lineage>
        <taxon>Bacteria</taxon>
        <taxon>Bacillati</taxon>
        <taxon>Bacillota</taxon>
        <taxon>Clostridia</taxon>
        <taxon>Eubacteriales</taxon>
        <taxon>Clostridiaceae</taxon>
        <taxon>Clostridium</taxon>
    </lineage>
</organism>
<feature type="signal peptide" evidence="4">
    <location>
        <begin position="1"/>
        <end position="19"/>
    </location>
</feature>
<evidence type="ECO:0000256" key="4">
    <source>
        <dbReference type="SAM" id="SignalP"/>
    </source>
</evidence>
<evidence type="ECO:0000313" key="7">
    <source>
        <dbReference type="Proteomes" id="UP000191056"/>
    </source>
</evidence>
<feature type="domain" description="SsuA/THI5-like" evidence="5">
    <location>
        <begin position="55"/>
        <end position="265"/>
    </location>
</feature>
<dbReference type="InterPro" id="IPR015168">
    <property type="entry name" value="SsuA/THI5"/>
</dbReference>
<dbReference type="SUPFAM" id="SSF53850">
    <property type="entry name" value="Periplasmic binding protein-like II"/>
    <property type="match status" value="1"/>
</dbReference>
<dbReference type="InterPro" id="IPR010067">
    <property type="entry name" value="ABC_SsuA_sub-bd"/>
</dbReference>
<name>A0A1V4IJJ2_9CLOT</name>
<evidence type="ECO:0000256" key="3">
    <source>
        <dbReference type="ARBA" id="ARBA00022729"/>
    </source>
</evidence>